<dbReference type="Pfam" id="PF12802">
    <property type="entry name" value="MarR_2"/>
    <property type="match status" value="1"/>
</dbReference>
<dbReference type="PANTHER" id="PTHR33164:SF43">
    <property type="entry name" value="HTH-TYPE TRANSCRIPTIONAL REPRESSOR YETL"/>
    <property type="match status" value="1"/>
</dbReference>
<dbReference type="InterPro" id="IPR000835">
    <property type="entry name" value="HTH_MarR-typ"/>
</dbReference>
<accession>A0A5D6UZX4</accession>
<dbReference type="PANTHER" id="PTHR33164">
    <property type="entry name" value="TRANSCRIPTIONAL REGULATOR, MARR FAMILY"/>
    <property type="match status" value="1"/>
</dbReference>
<feature type="domain" description="HTH marR-type" evidence="1">
    <location>
        <begin position="63"/>
        <end position="196"/>
    </location>
</feature>
<evidence type="ECO:0000313" key="3">
    <source>
        <dbReference type="Proteomes" id="UP000322791"/>
    </source>
</evidence>
<comment type="caution">
    <text evidence="2">The sequence shown here is derived from an EMBL/GenBank/DDBJ whole genome shotgun (WGS) entry which is preliminary data.</text>
</comment>
<dbReference type="SUPFAM" id="SSF46785">
    <property type="entry name" value="Winged helix' DNA-binding domain"/>
    <property type="match status" value="1"/>
</dbReference>
<dbReference type="GO" id="GO:0006950">
    <property type="term" value="P:response to stress"/>
    <property type="evidence" value="ECO:0007669"/>
    <property type="project" value="TreeGrafter"/>
</dbReference>
<dbReference type="GO" id="GO:0003677">
    <property type="term" value="F:DNA binding"/>
    <property type="evidence" value="ECO:0007669"/>
    <property type="project" value="UniProtKB-KW"/>
</dbReference>
<gene>
    <name evidence="2" type="ORF">FY528_13500</name>
</gene>
<keyword evidence="3" id="KW-1185">Reference proteome</keyword>
<dbReference type="InterPro" id="IPR039422">
    <property type="entry name" value="MarR/SlyA-like"/>
</dbReference>
<dbReference type="GO" id="GO:0003700">
    <property type="term" value="F:DNA-binding transcription factor activity"/>
    <property type="evidence" value="ECO:0007669"/>
    <property type="project" value="InterPro"/>
</dbReference>
<dbReference type="RefSeq" id="WP_149071553.1">
    <property type="nucleotide sequence ID" value="NZ_VTHL01000014.1"/>
</dbReference>
<dbReference type="SMART" id="SM00347">
    <property type="entry name" value="HTH_MARR"/>
    <property type="match status" value="1"/>
</dbReference>
<dbReference type="Proteomes" id="UP000322791">
    <property type="component" value="Unassembled WGS sequence"/>
</dbReference>
<reference evidence="2 3" key="1">
    <citation type="submission" date="2019-08" db="EMBL/GenBank/DDBJ databases">
        <authorList>
            <person name="Seo M.-J."/>
        </authorList>
    </citation>
    <scope>NUCLEOTIDE SEQUENCE [LARGE SCALE GENOMIC DNA]</scope>
    <source>
        <strain evidence="2 3">KIGAM108</strain>
    </source>
</reference>
<organism evidence="2 3">
    <name type="scientific">Hymenobacter lutimineralis</name>
    <dbReference type="NCBI Taxonomy" id="2606448"/>
    <lineage>
        <taxon>Bacteria</taxon>
        <taxon>Pseudomonadati</taxon>
        <taxon>Bacteroidota</taxon>
        <taxon>Cytophagia</taxon>
        <taxon>Cytophagales</taxon>
        <taxon>Hymenobacteraceae</taxon>
        <taxon>Hymenobacter</taxon>
    </lineage>
</organism>
<dbReference type="InterPro" id="IPR036388">
    <property type="entry name" value="WH-like_DNA-bd_sf"/>
</dbReference>
<dbReference type="InterPro" id="IPR036390">
    <property type="entry name" value="WH_DNA-bd_sf"/>
</dbReference>
<dbReference type="AlphaFoldDB" id="A0A5D6UZX4"/>
<evidence type="ECO:0000313" key="2">
    <source>
        <dbReference type="EMBL" id="TYZ08059.1"/>
    </source>
</evidence>
<dbReference type="PROSITE" id="PS50995">
    <property type="entry name" value="HTH_MARR_2"/>
    <property type="match status" value="1"/>
</dbReference>
<protein>
    <submittedName>
        <fullName evidence="2">Winged helix DNA-binding protein</fullName>
    </submittedName>
</protein>
<proteinExistence type="predicted"/>
<dbReference type="Gene3D" id="1.10.10.10">
    <property type="entry name" value="Winged helix-like DNA-binding domain superfamily/Winged helix DNA-binding domain"/>
    <property type="match status" value="1"/>
</dbReference>
<dbReference type="PRINTS" id="PR00598">
    <property type="entry name" value="HTHMARR"/>
</dbReference>
<evidence type="ECO:0000259" key="1">
    <source>
        <dbReference type="PROSITE" id="PS50995"/>
    </source>
</evidence>
<name>A0A5D6UZX4_9BACT</name>
<keyword evidence="2" id="KW-0238">DNA-binding</keyword>
<sequence length="223" mass="24756">MDYSFLKELLDQVAAYEQARPATPERATLADFSAWLQAQTAGTPPVAPTPRATVTGAPAMSVEAEIGRLLIFLNRYARSYIRLGLAGTPLLTADDFSYLATVLGHQPLTKTEMVALNVHEKASGTEVIKRLLARGLVQEQPHATDRRRKLLTLTEAGRSVLWQVFGRMEQASQLIAGDLTPVERRQLLALLEKLHAFHHPIYTAPRPESFDQLLQWLPTPPEA</sequence>
<dbReference type="EMBL" id="VTHL01000014">
    <property type="protein sequence ID" value="TYZ08059.1"/>
    <property type="molecule type" value="Genomic_DNA"/>
</dbReference>